<evidence type="ECO:0000313" key="1">
    <source>
        <dbReference type="EMBL" id="UWP86098.1"/>
    </source>
</evidence>
<evidence type="ECO:0000313" key="2">
    <source>
        <dbReference type="Proteomes" id="UP001059617"/>
    </source>
</evidence>
<name>A0ABY5WBP5_9ACTN</name>
<protein>
    <submittedName>
        <fullName evidence="1">Uncharacterized protein</fullName>
    </submittedName>
</protein>
<sequence>MTVWFQVPLTDPQCRSRNFVGADLVALSRQSEAFAVPQTLVISAEMAGWTVSALSGSTGAYADLSLAIAGAVSMRAWLLRPGADDLPVEPSLHNLDPAAVPDGLLELVSYAARLRSWRHHDRLVIALQKTVPADQTVRIRVVRDDPLIRLAACLGLAEELDDPVHFDAFEVRRDVWRLDRVVVVDKPTSTTCTPAGMLTVAVQDERRYTEVLSEETVLRLAADAEAAARRAGADLDLELVLFDGQAFLLSCREAGPPGRW</sequence>
<reference evidence="1" key="2">
    <citation type="submission" date="2022-09" db="EMBL/GenBank/DDBJ databases">
        <title>Biosynthetic gene clusters of Dactylosporangioum fulvum.</title>
        <authorList>
            <person name="Caradec T."/>
        </authorList>
    </citation>
    <scope>NUCLEOTIDE SEQUENCE</scope>
    <source>
        <strain evidence="1">NRRL B-16292</strain>
    </source>
</reference>
<dbReference type="EMBL" id="CP073720">
    <property type="protein sequence ID" value="UWP86098.1"/>
    <property type="molecule type" value="Genomic_DNA"/>
</dbReference>
<gene>
    <name evidence="1" type="ORF">Dfulv_18375</name>
</gene>
<accession>A0ABY5WBP5</accession>
<organism evidence="1 2">
    <name type="scientific">Dactylosporangium fulvum</name>
    <dbReference type="NCBI Taxonomy" id="53359"/>
    <lineage>
        <taxon>Bacteria</taxon>
        <taxon>Bacillati</taxon>
        <taxon>Actinomycetota</taxon>
        <taxon>Actinomycetes</taxon>
        <taxon>Micromonosporales</taxon>
        <taxon>Micromonosporaceae</taxon>
        <taxon>Dactylosporangium</taxon>
    </lineage>
</organism>
<proteinExistence type="predicted"/>
<dbReference type="RefSeq" id="WP_259865026.1">
    <property type="nucleotide sequence ID" value="NZ_BAAAST010000133.1"/>
</dbReference>
<dbReference type="Proteomes" id="UP001059617">
    <property type="component" value="Chromosome"/>
</dbReference>
<keyword evidence="2" id="KW-1185">Reference proteome</keyword>
<reference evidence="1" key="1">
    <citation type="submission" date="2021-04" db="EMBL/GenBank/DDBJ databases">
        <authorList>
            <person name="Hartkoorn R.C."/>
            <person name="Beaudoing E."/>
            <person name="Hot D."/>
        </authorList>
    </citation>
    <scope>NUCLEOTIDE SEQUENCE</scope>
    <source>
        <strain evidence="1">NRRL B-16292</strain>
    </source>
</reference>